<dbReference type="CDD" id="cd16914">
    <property type="entry name" value="EcfT"/>
    <property type="match status" value="1"/>
</dbReference>
<keyword evidence="2" id="KW-1003">Cell membrane</keyword>
<comment type="subcellular location">
    <subcellularLocation>
        <location evidence="1">Membrane</location>
        <topology evidence="1">Multi-pass membrane protein</topology>
    </subcellularLocation>
</comment>
<evidence type="ECO:0000256" key="6">
    <source>
        <dbReference type="SAM" id="Phobius"/>
    </source>
</evidence>
<evidence type="ECO:0000313" key="8">
    <source>
        <dbReference type="Proteomes" id="UP000014634"/>
    </source>
</evidence>
<keyword evidence="4 6" id="KW-1133">Transmembrane helix</keyword>
<comment type="caution">
    <text evidence="7">The sequence shown here is derived from an EMBL/GenBank/DDBJ whole genome shotgun (WGS) entry which is preliminary data.</text>
</comment>
<evidence type="ECO:0008006" key="9">
    <source>
        <dbReference type="Google" id="ProtNLM"/>
    </source>
</evidence>
<feature type="transmembrane region" description="Helical" evidence="6">
    <location>
        <begin position="6"/>
        <end position="27"/>
    </location>
</feature>
<dbReference type="InterPro" id="IPR003339">
    <property type="entry name" value="ABC/ECF_trnsptr_transmembrane"/>
</dbReference>
<sequence length="239" mass="26917">MKENKTTVFDVRTLLLLDILIMIFMLISGKSEVTLSSFIVAAAVPIITGLYGALVCYAILFAALFSYYQLIFHLKLPVFHSAFFSVIGILAFIVQRIIPFMLLGTVIKKQKNISEITMALERMRLPRGIILSIAVMFRYFPSIKDDFFIIIDSMKLKGLYTSKRSALLHPIRTMEFIIVPMLFKSLRTAEELSCAALIKGIENTGKKTSYFDVKLRSVDLIFSFAALAILTASTSVKLF</sequence>
<evidence type="ECO:0000256" key="2">
    <source>
        <dbReference type="ARBA" id="ARBA00022475"/>
    </source>
</evidence>
<keyword evidence="3 6" id="KW-0812">Transmembrane</keyword>
<gene>
    <name evidence="7" type="ORF">HMPREF9195_01084</name>
</gene>
<evidence type="ECO:0000256" key="4">
    <source>
        <dbReference type="ARBA" id="ARBA00022989"/>
    </source>
</evidence>
<dbReference type="Proteomes" id="UP000014634">
    <property type="component" value="Unassembled WGS sequence"/>
</dbReference>
<evidence type="ECO:0000313" key="7">
    <source>
        <dbReference type="EMBL" id="EPF29087.1"/>
    </source>
</evidence>
<dbReference type="RefSeq" id="WP_016523043.1">
    <property type="nucleotide sequence ID" value="NZ_KE332517.1"/>
</dbReference>
<dbReference type="PANTHER" id="PTHR34857:SF2">
    <property type="entry name" value="SLL0384 PROTEIN"/>
    <property type="match status" value="1"/>
</dbReference>
<protein>
    <recommendedName>
        <fullName evidence="9">Cobalt transport protein</fullName>
    </recommendedName>
</protein>
<dbReference type="InterPro" id="IPR051611">
    <property type="entry name" value="ECF_transporter_component"/>
</dbReference>
<organism evidence="7 8">
    <name type="scientific">Treponema medium ATCC 700293</name>
    <dbReference type="NCBI Taxonomy" id="1125700"/>
    <lineage>
        <taxon>Bacteria</taxon>
        <taxon>Pseudomonadati</taxon>
        <taxon>Spirochaetota</taxon>
        <taxon>Spirochaetia</taxon>
        <taxon>Spirochaetales</taxon>
        <taxon>Treponemataceae</taxon>
        <taxon>Treponema</taxon>
    </lineage>
</organism>
<name>A0AA87NQL6_TREMD</name>
<feature type="transmembrane region" description="Helical" evidence="6">
    <location>
        <begin position="82"/>
        <end position="103"/>
    </location>
</feature>
<evidence type="ECO:0000256" key="1">
    <source>
        <dbReference type="ARBA" id="ARBA00004141"/>
    </source>
</evidence>
<dbReference type="PANTHER" id="PTHR34857">
    <property type="entry name" value="SLL0384 PROTEIN"/>
    <property type="match status" value="1"/>
</dbReference>
<dbReference type="AlphaFoldDB" id="A0AA87NQL6"/>
<reference evidence="7 8" key="1">
    <citation type="submission" date="2013-04" db="EMBL/GenBank/DDBJ databases">
        <title>The Genome Sequence of Treponema medium ATCC 700293.</title>
        <authorList>
            <consortium name="The Broad Institute Genomics Platform"/>
            <person name="Earl A."/>
            <person name="Ward D."/>
            <person name="Feldgarden M."/>
            <person name="Gevers D."/>
            <person name="Leonetti C."/>
            <person name="Blanton J.M."/>
            <person name="Dewhirst F.E."/>
            <person name="Izard J."/>
            <person name="Walker B."/>
            <person name="Young S."/>
            <person name="Zeng Q."/>
            <person name="Gargeya S."/>
            <person name="Fitzgerald M."/>
            <person name="Haas B."/>
            <person name="Abouelleil A."/>
            <person name="Allen A.W."/>
            <person name="Alvarado L."/>
            <person name="Arachchi H.M."/>
            <person name="Berlin A.M."/>
            <person name="Chapman S.B."/>
            <person name="Gainer-Dewar J."/>
            <person name="Goldberg J."/>
            <person name="Griggs A."/>
            <person name="Gujja S."/>
            <person name="Hansen M."/>
            <person name="Howarth C."/>
            <person name="Imamovic A."/>
            <person name="Ireland A."/>
            <person name="Larimer J."/>
            <person name="McCowan C."/>
            <person name="Murphy C."/>
            <person name="Pearson M."/>
            <person name="Poon T.W."/>
            <person name="Priest M."/>
            <person name="Roberts A."/>
            <person name="Saif S."/>
            <person name="Shea T."/>
            <person name="Sisk P."/>
            <person name="Sykes S."/>
            <person name="Wortman J."/>
            <person name="Nusbaum C."/>
            <person name="Birren B."/>
        </authorList>
    </citation>
    <scope>NUCLEOTIDE SEQUENCE [LARGE SCALE GENOMIC DNA]</scope>
    <source>
        <strain evidence="7 8">ATCC 700293</strain>
    </source>
</reference>
<dbReference type="EMBL" id="ATFE01000007">
    <property type="protein sequence ID" value="EPF29087.1"/>
    <property type="molecule type" value="Genomic_DNA"/>
</dbReference>
<feature type="transmembrane region" description="Helical" evidence="6">
    <location>
        <begin position="39"/>
        <end position="70"/>
    </location>
</feature>
<accession>A0AA87NQL6</accession>
<evidence type="ECO:0000256" key="3">
    <source>
        <dbReference type="ARBA" id="ARBA00022692"/>
    </source>
</evidence>
<proteinExistence type="predicted"/>
<evidence type="ECO:0000256" key="5">
    <source>
        <dbReference type="ARBA" id="ARBA00023136"/>
    </source>
</evidence>
<keyword evidence="5 6" id="KW-0472">Membrane</keyword>
<dbReference type="GO" id="GO:0005886">
    <property type="term" value="C:plasma membrane"/>
    <property type="evidence" value="ECO:0007669"/>
    <property type="project" value="UniProtKB-ARBA"/>
</dbReference>
<dbReference type="Pfam" id="PF02361">
    <property type="entry name" value="CbiQ"/>
    <property type="match status" value="1"/>
</dbReference>